<evidence type="ECO:0000313" key="3">
    <source>
        <dbReference type="WBParaSite" id="PSAMB.scaffold2345size23708.g17405.t1"/>
    </source>
</evidence>
<organism evidence="2 3">
    <name type="scientific">Plectus sambesii</name>
    <dbReference type="NCBI Taxonomy" id="2011161"/>
    <lineage>
        <taxon>Eukaryota</taxon>
        <taxon>Metazoa</taxon>
        <taxon>Ecdysozoa</taxon>
        <taxon>Nematoda</taxon>
        <taxon>Chromadorea</taxon>
        <taxon>Plectida</taxon>
        <taxon>Plectina</taxon>
        <taxon>Plectoidea</taxon>
        <taxon>Plectidae</taxon>
        <taxon>Plectus</taxon>
    </lineage>
</organism>
<feature type="compositionally biased region" description="Polar residues" evidence="1">
    <location>
        <begin position="1"/>
        <end position="11"/>
    </location>
</feature>
<dbReference type="Proteomes" id="UP000887566">
    <property type="component" value="Unplaced"/>
</dbReference>
<sequence length="150" mass="17272">MGETLFNTFSFDFTKKKQQEEEDPFEKPRKSKKKKKKPEPAKSEETKPEEPKPEEKRQPTPIEQIKESEAKYESLKAKASDLPDPNDPASNFFTNSNRNAAQSAVIKSNENGRFSADRSKSVPPSPIIAEKFQYNRRYMYDSNGDLVSYE</sequence>
<evidence type="ECO:0000313" key="2">
    <source>
        <dbReference type="Proteomes" id="UP000887566"/>
    </source>
</evidence>
<feature type="region of interest" description="Disordered" evidence="1">
    <location>
        <begin position="1"/>
        <end position="95"/>
    </location>
</feature>
<name>A0A914VQ60_9BILA</name>
<evidence type="ECO:0000256" key="1">
    <source>
        <dbReference type="SAM" id="MobiDB-lite"/>
    </source>
</evidence>
<reference evidence="3" key="1">
    <citation type="submission" date="2022-11" db="UniProtKB">
        <authorList>
            <consortium name="WormBaseParasite"/>
        </authorList>
    </citation>
    <scope>IDENTIFICATION</scope>
</reference>
<protein>
    <submittedName>
        <fullName evidence="3">Uncharacterized protein</fullName>
    </submittedName>
</protein>
<dbReference type="WBParaSite" id="PSAMB.scaffold2345size23708.g17405.t1">
    <property type="protein sequence ID" value="PSAMB.scaffold2345size23708.g17405.t1"/>
    <property type="gene ID" value="PSAMB.scaffold2345size23708.g17405"/>
</dbReference>
<proteinExistence type="predicted"/>
<accession>A0A914VQ60</accession>
<dbReference type="AlphaFoldDB" id="A0A914VQ60"/>
<keyword evidence="2" id="KW-1185">Reference proteome</keyword>
<feature type="compositionally biased region" description="Basic and acidic residues" evidence="1">
    <location>
        <begin position="38"/>
        <end position="81"/>
    </location>
</feature>